<reference evidence="1 2" key="1">
    <citation type="journal article" date="2019" name="Nat. Med.">
        <title>A library of human gut bacterial isolates paired with longitudinal multiomics data enables mechanistic microbiome research.</title>
        <authorList>
            <person name="Poyet M."/>
            <person name="Groussin M."/>
            <person name="Gibbons S.M."/>
            <person name="Avila-Pacheco J."/>
            <person name="Jiang X."/>
            <person name="Kearney S.M."/>
            <person name="Perrotta A.R."/>
            <person name="Berdy B."/>
            <person name="Zhao S."/>
            <person name="Lieberman T.D."/>
            <person name="Swanson P.K."/>
            <person name="Smith M."/>
            <person name="Roesemann S."/>
            <person name="Alexander J.E."/>
            <person name="Rich S.A."/>
            <person name="Livny J."/>
            <person name="Vlamakis H."/>
            <person name="Clish C."/>
            <person name="Bullock K."/>
            <person name="Deik A."/>
            <person name="Scott J."/>
            <person name="Pierce K.A."/>
            <person name="Xavier R.J."/>
            <person name="Alm E.J."/>
        </authorList>
    </citation>
    <scope>NUCLEOTIDE SEQUENCE [LARGE SCALE GENOMIC DNA]</scope>
    <source>
        <strain evidence="1 2">BIOML-A3</strain>
    </source>
</reference>
<accession>A0A844E7E3</accession>
<dbReference type="EMBL" id="WKRA01000044">
    <property type="protein sequence ID" value="MSD17433.1"/>
    <property type="molecule type" value="Genomic_DNA"/>
</dbReference>
<sequence>MRLIDADKLLVHLNDCALSASPGSGSLKDQMIARAEYDAIQNCMKAVESQPTAYDTDEIVRRLDDTSFLVATSKAFWDDPQNGKYVENVVRLSNAIKIVKESE</sequence>
<organism evidence="1 2">
    <name type="scientific">Eubacterium ramulus</name>
    <dbReference type="NCBI Taxonomy" id="39490"/>
    <lineage>
        <taxon>Bacteria</taxon>
        <taxon>Bacillati</taxon>
        <taxon>Bacillota</taxon>
        <taxon>Clostridia</taxon>
        <taxon>Eubacteriales</taxon>
        <taxon>Eubacteriaceae</taxon>
        <taxon>Eubacterium</taxon>
    </lineage>
</organism>
<dbReference type="RefSeq" id="WP_154315204.1">
    <property type="nucleotide sequence ID" value="NZ_WKRA01000044.1"/>
</dbReference>
<evidence type="ECO:0000313" key="2">
    <source>
        <dbReference type="Proteomes" id="UP000431304"/>
    </source>
</evidence>
<proteinExistence type="predicted"/>
<name>A0A844E7E3_EUBRA</name>
<protein>
    <submittedName>
        <fullName evidence="1">Uncharacterized protein</fullName>
    </submittedName>
</protein>
<dbReference type="AlphaFoldDB" id="A0A844E7E3"/>
<evidence type="ECO:0000313" key="1">
    <source>
        <dbReference type="EMBL" id="MSD17433.1"/>
    </source>
</evidence>
<dbReference type="Proteomes" id="UP000431304">
    <property type="component" value="Unassembled WGS sequence"/>
</dbReference>
<gene>
    <name evidence="1" type="ORF">GKE72_15505</name>
</gene>
<comment type="caution">
    <text evidence="1">The sequence shown here is derived from an EMBL/GenBank/DDBJ whole genome shotgun (WGS) entry which is preliminary data.</text>
</comment>